<feature type="domain" description="ABC transporter" evidence="5">
    <location>
        <begin position="20"/>
        <end position="240"/>
    </location>
</feature>
<dbReference type="InterPro" id="IPR017871">
    <property type="entry name" value="ABC_transporter-like_CS"/>
</dbReference>
<dbReference type="Proteomes" id="UP001334501">
    <property type="component" value="Unassembled WGS sequence"/>
</dbReference>
<evidence type="ECO:0000256" key="2">
    <source>
        <dbReference type="ARBA" id="ARBA00022448"/>
    </source>
</evidence>
<dbReference type="PANTHER" id="PTHR46743">
    <property type="entry name" value="TEICHOIC ACIDS EXPORT ATP-BINDING PROTEIN TAGH"/>
    <property type="match status" value="1"/>
</dbReference>
<keyword evidence="4 6" id="KW-0067">ATP-binding</keyword>
<dbReference type="SMART" id="SM00382">
    <property type="entry name" value="AAA"/>
    <property type="match status" value="1"/>
</dbReference>
<dbReference type="RefSeq" id="WP_412699260.1">
    <property type="nucleotide sequence ID" value="NZ_JAXGFO010000012.1"/>
</dbReference>
<comment type="caution">
    <text evidence="6">The sequence shown here is derived from an EMBL/GenBank/DDBJ whole genome shotgun (WGS) entry which is preliminary data.</text>
</comment>
<dbReference type="InterPro" id="IPR003439">
    <property type="entry name" value="ABC_transporter-like_ATP-bd"/>
</dbReference>
<evidence type="ECO:0000256" key="1">
    <source>
        <dbReference type="ARBA" id="ARBA00005417"/>
    </source>
</evidence>
<evidence type="ECO:0000256" key="4">
    <source>
        <dbReference type="ARBA" id="ARBA00022840"/>
    </source>
</evidence>
<gene>
    <name evidence="6" type="ORF">SNE33_03645</name>
</gene>
<dbReference type="CDD" id="cd03220">
    <property type="entry name" value="ABC_KpsT_Wzt"/>
    <property type="match status" value="1"/>
</dbReference>
<proteinExistence type="inferred from homology"/>
<dbReference type="GO" id="GO:0005524">
    <property type="term" value="F:ATP binding"/>
    <property type="evidence" value="ECO:0007669"/>
    <property type="project" value="UniProtKB-KW"/>
</dbReference>
<keyword evidence="7" id="KW-1185">Reference proteome</keyword>
<dbReference type="InterPro" id="IPR050683">
    <property type="entry name" value="Bact_Polysacc_Export_ATP-bd"/>
</dbReference>
<evidence type="ECO:0000256" key="3">
    <source>
        <dbReference type="ARBA" id="ARBA00022741"/>
    </source>
</evidence>
<keyword evidence="2" id="KW-0813">Transport</keyword>
<dbReference type="Pfam" id="PF00005">
    <property type="entry name" value="ABC_tran"/>
    <property type="match status" value="1"/>
</dbReference>
<dbReference type="PANTHER" id="PTHR46743:SF2">
    <property type="entry name" value="TEICHOIC ACIDS EXPORT ATP-BINDING PROTEIN TAGH"/>
    <property type="match status" value="1"/>
</dbReference>
<evidence type="ECO:0000259" key="5">
    <source>
        <dbReference type="PROSITE" id="PS50893"/>
    </source>
</evidence>
<dbReference type="InterPro" id="IPR027417">
    <property type="entry name" value="P-loop_NTPase"/>
</dbReference>
<dbReference type="PROSITE" id="PS00211">
    <property type="entry name" value="ABC_TRANSPORTER_1"/>
    <property type="match status" value="1"/>
</dbReference>
<evidence type="ECO:0000313" key="7">
    <source>
        <dbReference type="Proteomes" id="UP001334501"/>
    </source>
</evidence>
<reference evidence="6 7" key="1">
    <citation type="journal article" date="2017" name="Curr. Microbiol.">
        <title>Lysobacter zhanggongensis sp. nov. Isolated from a Pit Mud.</title>
        <authorList>
            <person name="Zhang X.F."/>
            <person name="Wang H.H."/>
            <person name="Sun X.Y."/>
            <person name="Pan C.M."/>
        </authorList>
    </citation>
    <scope>NUCLEOTIDE SEQUENCE [LARGE SCALE GENOMIC DNA]</scope>
    <source>
        <strain evidence="6 7">ZGLJ7-1</strain>
    </source>
</reference>
<dbReference type="SUPFAM" id="SSF52540">
    <property type="entry name" value="P-loop containing nucleoside triphosphate hydrolases"/>
    <property type="match status" value="1"/>
</dbReference>
<dbReference type="Gene3D" id="3.40.50.300">
    <property type="entry name" value="P-loop containing nucleotide triphosphate hydrolases"/>
    <property type="match status" value="1"/>
</dbReference>
<dbReference type="InterPro" id="IPR003593">
    <property type="entry name" value="AAA+_ATPase"/>
</dbReference>
<accession>A0ABU7YNA4</accession>
<dbReference type="InterPro" id="IPR015860">
    <property type="entry name" value="ABC_transpr_TagH-like"/>
</dbReference>
<dbReference type="EMBL" id="JAXGFO010000012">
    <property type="protein sequence ID" value="MEG3156991.1"/>
    <property type="molecule type" value="Genomic_DNA"/>
</dbReference>
<name>A0ABU7YNA4_9GAMM</name>
<protein>
    <submittedName>
        <fullName evidence="6">ATP-binding cassette domain-containing protein</fullName>
    </submittedName>
</protein>
<evidence type="ECO:0000313" key="6">
    <source>
        <dbReference type="EMBL" id="MEG3156991.1"/>
    </source>
</evidence>
<comment type="similarity">
    <text evidence="1">Belongs to the ABC transporter superfamily.</text>
</comment>
<organism evidence="6 7">
    <name type="scientific">Lysobacter zhanggongensis</name>
    <dbReference type="NCBI Taxonomy" id="1774951"/>
    <lineage>
        <taxon>Bacteria</taxon>
        <taxon>Pseudomonadati</taxon>
        <taxon>Pseudomonadota</taxon>
        <taxon>Gammaproteobacteria</taxon>
        <taxon>Lysobacterales</taxon>
        <taxon>Lysobacteraceae</taxon>
        <taxon>Lysobacter</taxon>
    </lineage>
</organism>
<sequence length="249" mass="27156">MTLPVFRQRSELSEGWIATIAKAALRRPEREFATIVRNVSFRIDEGDRVALLGLNGSGKSTLLHLLTGAYRPTEGSLEIEGSRQALMNISLGFNADATVLENIYLRATAMGMQIGAIQPHIGSILDFAGVAEKAVDRLRTLSAGQRMRLGFAISTSVQHDIMLLDEWIGTGDAEFLKKARDRLQSRVDGSRIVVVASHNLKLVRRLCNRAILLHAGEIKAVGATSEVIAEYRSLMDSRSPDAVASTSSK</sequence>
<keyword evidence="3" id="KW-0547">Nucleotide-binding</keyword>
<dbReference type="PROSITE" id="PS50893">
    <property type="entry name" value="ABC_TRANSPORTER_2"/>
    <property type="match status" value="1"/>
</dbReference>